<evidence type="ECO:0000256" key="10">
    <source>
        <dbReference type="SAM" id="Coils"/>
    </source>
</evidence>
<reference evidence="13 14" key="1">
    <citation type="submission" date="2011-10" db="EMBL/GenBank/DDBJ databases">
        <authorList>
            <person name="Genoscope - CEA"/>
        </authorList>
    </citation>
    <scope>NUCLEOTIDE SEQUENCE [LARGE SCALE GENOMIC DNA]</scope>
    <source>
        <strain evidence="13 14">RCC 1105</strain>
    </source>
</reference>
<keyword evidence="14" id="KW-1185">Reference proteome</keyword>
<dbReference type="SMART" id="SM00415">
    <property type="entry name" value="HSF"/>
    <property type="match status" value="1"/>
</dbReference>
<accession>K8EP67</accession>
<feature type="coiled-coil region" evidence="10">
    <location>
        <begin position="202"/>
        <end position="229"/>
    </location>
</feature>
<comment type="subunit">
    <text evidence="2">Homotrimer.</text>
</comment>
<evidence type="ECO:0000256" key="2">
    <source>
        <dbReference type="ARBA" id="ARBA00011233"/>
    </source>
</evidence>
<dbReference type="RefSeq" id="XP_007508936.1">
    <property type="nucleotide sequence ID" value="XM_007508874.1"/>
</dbReference>
<evidence type="ECO:0000256" key="9">
    <source>
        <dbReference type="RuleBase" id="RU004020"/>
    </source>
</evidence>
<evidence type="ECO:0000256" key="6">
    <source>
        <dbReference type="ARBA" id="ARBA00023125"/>
    </source>
</evidence>
<evidence type="ECO:0000259" key="12">
    <source>
        <dbReference type="SMART" id="SM00415"/>
    </source>
</evidence>
<sequence length="477" mass="53352">MDTDEKVSAQPGSLPPMSAAAGGGAFATINVSPFLWKTWNLVSNPANDDVISWTANGRTFTVWKPDLLEEKYLPETFKHSNFASFVRQLNNYGFRKCHSDRFEFGVTGFEKNKPELLTTLKRNEAPRMKSKTEFAKDTKKKESKTSIMKATPTTSPRQGRALPDSNEAGGEERTTTTTGRRGSGREKGAPSGGHTALELGAFGNLTEEVDQLKRDRMVLLKEVMRLRLEQDDTATQMRMMEQRVQQNEQFSAQMRSLLETLQQNPKLAMEFGEQLNNVSRFAPRKRRQSIPLLGGGERNEGNTINGNYNNNNGNSDHESQMLLETSTNHANHLRLQEIIDEQEREPSPKMFPNGNFALVPTPDKDTGLAQFTWQEIMEANTPSDTSTESLRQMVEGMSKEEEVGKDQQAFLSSILERTNSGLSSDRIAQELGAVNDSTLPSARSLENQLSLSFLDSEEMTNLVNDMKLSQKKGGEKK</sequence>
<dbReference type="InterPro" id="IPR036388">
    <property type="entry name" value="WH-like_DNA-bd_sf"/>
</dbReference>
<dbReference type="AlphaFoldDB" id="K8EP67"/>
<dbReference type="STRING" id="41875.K8EP67"/>
<keyword evidence="4" id="KW-0805">Transcription regulation</keyword>
<dbReference type="PANTHER" id="PTHR10015">
    <property type="entry name" value="HEAT SHOCK TRANSCRIPTION FACTOR"/>
    <property type="match status" value="1"/>
</dbReference>
<dbReference type="PANTHER" id="PTHR10015:SF427">
    <property type="entry name" value="HEAT SHOCK FACTOR PROTEIN"/>
    <property type="match status" value="1"/>
</dbReference>
<dbReference type="GO" id="GO:0043565">
    <property type="term" value="F:sequence-specific DNA binding"/>
    <property type="evidence" value="ECO:0007669"/>
    <property type="project" value="InterPro"/>
</dbReference>
<keyword evidence="8" id="KW-0539">Nucleus</keyword>
<name>K8EP67_9CHLO</name>
<gene>
    <name evidence="13" type="ordered locus">Bathy15g00050</name>
</gene>
<dbReference type="InterPro" id="IPR036390">
    <property type="entry name" value="WH_DNA-bd_sf"/>
</dbReference>
<dbReference type="SUPFAM" id="SSF46785">
    <property type="entry name" value="Winged helix' DNA-binding domain"/>
    <property type="match status" value="1"/>
</dbReference>
<dbReference type="GO" id="GO:0005634">
    <property type="term" value="C:nucleus"/>
    <property type="evidence" value="ECO:0007669"/>
    <property type="project" value="UniProtKB-SubCell"/>
</dbReference>
<dbReference type="FunFam" id="1.10.10.10:FF:000037">
    <property type="entry name" value="Heat stress transcription factor B-4"/>
    <property type="match status" value="1"/>
</dbReference>
<evidence type="ECO:0000256" key="3">
    <source>
        <dbReference type="ARBA" id="ARBA00022553"/>
    </source>
</evidence>
<keyword evidence="10" id="KW-0175">Coiled coil</keyword>
<keyword evidence="7" id="KW-0804">Transcription</keyword>
<comment type="similarity">
    <text evidence="9">Belongs to the HSF family.</text>
</comment>
<feature type="compositionally biased region" description="Polar residues" evidence="11">
    <location>
        <begin position="145"/>
        <end position="157"/>
    </location>
</feature>
<dbReference type="KEGG" id="bpg:Bathy15g00050"/>
<keyword evidence="5" id="KW-0346">Stress response</keyword>
<evidence type="ECO:0000256" key="11">
    <source>
        <dbReference type="SAM" id="MobiDB-lite"/>
    </source>
</evidence>
<evidence type="ECO:0000256" key="1">
    <source>
        <dbReference type="ARBA" id="ARBA00004123"/>
    </source>
</evidence>
<dbReference type="GO" id="GO:0003700">
    <property type="term" value="F:DNA-binding transcription factor activity"/>
    <property type="evidence" value="ECO:0007669"/>
    <property type="project" value="InterPro"/>
</dbReference>
<comment type="subcellular location">
    <subcellularLocation>
        <location evidence="1">Nucleus</location>
    </subcellularLocation>
</comment>
<evidence type="ECO:0000313" key="13">
    <source>
        <dbReference type="EMBL" id="CCO20022.1"/>
    </source>
</evidence>
<feature type="region of interest" description="Disordered" evidence="11">
    <location>
        <begin position="120"/>
        <end position="194"/>
    </location>
</feature>
<dbReference type="eggNOG" id="KOG0627">
    <property type="taxonomic scope" value="Eukaryota"/>
</dbReference>
<dbReference type="GeneID" id="19011404"/>
<evidence type="ECO:0000256" key="5">
    <source>
        <dbReference type="ARBA" id="ARBA00023016"/>
    </source>
</evidence>
<evidence type="ECO:0000256" key="8">
    <source>
        <dbReference type="ARBA" id="ARBA00023242"/>
    </source>
</evidence>
<evidence type="ECO:0000256" key="4">
    <source>
        <dbReference type="ARBA" id="ARBA00023015"/>
    </source>
</evidence>
<feature type="compositionally biased region" description="Basic and acidic residues" evidence="11">
    <location>
        <begin position="121"/>
        <end position="144"/>
    </location>
</feature>
<evidence type="ECO:0000313" key="14">
    <source>
        <dbReference type="Proteomes" id="UP000198341"/>
    </source>
</evidence>
<dbReference type="InterPro" id="IPR000232">
    <property type="entry name" value="HSF_DNA-bd"/>
</dbReference>
<dbReference type="OrthoDB" id="60033at2759"/>
<dbReference type="Gene3D" id="1.10.10.10">
    <property type="entry name" value="Winged helix-like DNA-binding domain superfamily/Winged helix DNA-binding domain"/>
    <property type="match status" value="1"/>
</dbReference>
<dbReference type="Proteomes" id="UP000198341">
    <property type="component" value="Chromosome 15"/>
</dbReference>
<organism evidence="13 14">
    <name type="scientific">Bathycoccus prasinos</name>
    <dbReference type="NCBI Taxonomy" id="41875"/>
    <lineage>
        <taxon>Eukaryota</taxon>
        <taxon>Viridiplantae</taxon>
        <taxon>Chlorophyta</taxon>
        <taxon>Mamiellophyceae</taxon>
        <taxon>Mamiellales</taxon>
        <taxon>Bathycoccaceae</taxon>
        <taxon>Bathycoccus</taxon>
    </lineage>
</organism>
<protein>
    <recommendedName>
        <fullName evidence="12">HSF-type DNA-binding domain-containing protein</fullName>
    </recommendedName>
</protein>
<evidence type="ECO:0000256" key="7">
    <source>
        <dbReference type="ARBA" id="ARBA00023163"/>
    </source>
</evidence>
<dbReference type="Pfam" id="PF00447">
    <property type="entry name" value="HSF_DNA-bind"/>
    <property type="match status" value="1"/>
</dbReference>
<proteinExistence type="inferred from homology"/>
<feature type="domain" description="HSF-type DNA-binding" evidence="12">
    <location>
        <begin position="30"/>
        <end position="123"/>
    </location>
</feature>
<keyword evidence="3" id="KW-0597">Phosphoprotein</keyword>
<dbReference type="EMBL" id="FO082264">
    <property type="protein sequence ID" value="CCO20022.1"/>
    <property type="molecule type" value="Genomic_DNA"/>
</dbReference>
<dbReference type="PRINTS" id="PR00056">
    <property type="entry name" value="HSFDOMAIN"/>
</dbReference>
<keyword evidence="6" id="KW-0238">DNA-binding</keyword>